<dbReference type="PANTHER" id="PTHR42736">
    <property type="entry name" value="PROTEIN-GLUTAMINE GAMMA-GLUTAMYLTRANSFERASE"/>
    <property type="match status" value="1"/>
</dbReference>
<evidence type="ECO:0000313" key="3">
    <source>
        <dbReference type="EMBL" id="SCZ65260.1"/>
    </source>
</evidence>
<dbReference type="InterPro" id="IPR038765">
    <property type="entry name" value="Papain-like_cys_pep_sf"/>
</dbReference>
<dbReference type="InterPro" id="IPR052901">
    <property type="entry name" value="Bact_TGase-like"/>
</dbReference>
<keyword evidence="3" id="KW-0645">Protease</keyword>
<organism evidence="3 4">
    <name type="scientific">Thiohalomonas denitrificans</name>
    <dbReference type="NCBI Taxonomy" id="415747"/>
    <lineage>
        <taxon>Bacteria</taxon>
        <taxon>Pseudomonadati</taxon>
        <taxon>Pseudomonadota</taxon>
        <taxon>Gammaproteobacteria</taxon>
        <taxon>Thiohalomonadales</taxon>
        <taxon>Thiohalomonadaceae</taxon>
        <taxon>Thiohalomonas</taxon>
    </lineage>
</organism>
<feature type="transmembrane region" description="Helical" evidence="1">
    <location>
        <begin position="557"/>
        <end position="581"/>
    </location>
</feature>
<feature type="domain" description="Transglutaminase-like" evidence="2">
    <location>
        <begin position="410"/>
        <end position="481"/>
    </location>
</feature>
<keyword evidence="1" id="KW-0472">Membrane</keyword>
<accession>A0A1G5QUL1</accession>
<dbReference type="InterPro" id="IPR021878">
    <property type="entry name" value="TgpA_N"/>
</dbReference>
<feature type="transmembrane region" description="Helical" evidence="1">
    <location>
        <begin position="134"/>
        <end position="152"/>
    </location>
</feature>
<feature type="transmembrane region" description="Helical" evidence="1">
    <location>
        <begin position="110"/>
        <end position="128"/>
    </location>
</feature>
<dbReference type="InterPro" id="IPR002931">
    <property type="entry name" value="Transglutaminase-like"/>
</dbReference>
<dbReference type="Pfam" id="PF11992">
    <property type="entry name" value="TgpA_N"/>
    <property type="match status" value="1"/>
</dbReference>
<feature type="transmembrane region" description="Helical" evidence="1">
    <location>
        <begin position="35"/>
        <end position="52"/>
    </location>
</feature>
<keyword evidence="1" id="KW-1133">Transmembrane helix</keyword>
<dbReference type="InterPro" id="IPR025403">
    <property type="entry name" value="TgpA-like_C"/>
</dbReference>
<dbReference type="Pfam" id="PF01841">
    <property type="entry name" value="Transglut_core"/>
    <property type="match status" value="1"/>
</dbReference>
<keyword evidence="3" id="KW-0378">Hydrolase</keyword>
<dbReference type="RefSeq" id="WP_092998449.1">
    <property type="nucleotide sequence ID" value="NZ_FMWD01000009.1"/>
</dbReference>
<dbReference type="Proteomes" id="UP000199648">
    <property type="component" value="Unassembled WGS sequence"/>
</dbReference>
<gene>
    <name evidence="3" type="ORF">SAMN03097708_02823</name>
</gene>
<dbReference type="GO" id="GO:0006508">
    <property type="term" value="P:proteolysis"/>
    <property type="evidence" value="ECO:0007669"/>
    <property type="project" value="UniProtKB-KW"/>
</dbReference>
<keyword evidence="4" id="KW-1185">Reference proteome</keyword>
<dbReference type="GO" id="GO:0008233">
    <property type="term" value="F:peptidase activity"/>
    <property type="evidence" value="ECO:0007669"/>
    <property type="project" value="UniProtKB-KW"/>
</dbReference>
<reference evidence="3 4" key="1">
    <citation type="submission" date="2016-10" db="EMBL/GenBank/DDBJ databases">
        <authorList>
            <person name="de Groot N.N."/>
        </authorList>
    </citation>
    <scope>NUCLEOTIDE SEQUENCE [LARGE SCALE GENOMIC DNA]</scope>
    <source>
        <strain evidence="3 4">HLD2</strain>
    </source>
</reference>
<dbReference type="EMBL" id="FMWD01000009">
    <property type="protein sequence ID" value="SCZ65260.1"/>
    <property type="molecule type" value="Genomic_DNA"/>
</dbReference>
<dbReference type="SMART" id="SM00460">
    <property type="entry name" value="TGc"/>
    <property type="match status" value="1"/>
</dbReference>
<dbReference type="Gene3D" id="3.10.620.30">
    <property type="match status" value="1"/>
</dbReference>
<evidence type="ECO:0000313" key="4">
    <source>
        <dbReference type="Proteomes" id="UP000199648"/>
    </source>
</evidence>
<feature type="transmembrane region" description="Helical" evidence="1">
    <location>
        <begin position="64"/>
        <end position="81"/>
    </location>
</feature>
<dbReference type="OrthoDB" id="9804872at2"/>
<sequence>MSRTDVAKRRIPPQLGRLWLLGGLSAVVAPHLLRMPAWLGIGCGALIIWRILRELKGWPLPGRTVTMGLTVGGVAGIFAAYQTLLGQQAGVALLTVMLCLKLLEMRTLRDSMLVIFLGYFLVISGFLFSQSIFVGIYMFAVVLALTAALVALNHPGGAQHHSGGYVRLAGGLLLQSVPLMLVLFILFPRIPGPLWALPEDAHQGTTGLSDELTLGSITNLAESQEVAFRVQFDGDQPTADRLYWRGPVLWLTDGRGWRVLDPDGERVGRLGGADYQDAGETVDYEVTVEPHNRKWLFALDLPTGAPPAANIRGDFQMVADKPVNERRRYPMRSVLEYNTGELSSLQRQLGLNLPTGSNPKTTALARRWREEGMAPETIVSAALSFFRDQPFYYTRQPPALPADNAVDSFLFDRRRGFCEHYAASFVTLMRAAQVPARLVTGYQGGQFNPVGDYLIVRQADAHAWAEVWLEGQGWVRVDPTAMVPPERVQASADTERFRSTLPLTLSGPQADWLTRSWQQMRASWDAVNHGWNQWVLGFDRERQHDLMRRLGIGDIDWRGMVAMLFLSLLVLLGGVGAYLLWPRRAKTDPAARLYERFCRKLDSHGLPRQHDEGPRAYAERVVVARPDLTGPIQRITDLYTRIRYADDDPDRWLPHLKKQVHAFRP</sequence>
<dbReference type="Pfam" id="PF13559">
    <property type="entry name" value="DUF4129"/>
    <property type="match status" value="1"/>
</dbReference>
<evidence type="ECO:0000259" key="2">
    <source>
        <dbReference type="SMART" id="SM00460"/>
    </source>
</evidence>
<dbReference type="AlphaFoldDB" id="A0A1G5QUL1"/>
<dbReference type="STRING" id="415747.SAMN03097708_02823"/>
<proteinExistence type="predicted"/>
<dbReference type="PANTHER" id="PTHR42736:SF1">
    <property type="entry name" value="PROTEIN-GLUTAMINE GAMMA-GLUTAMYLTRANSFERASE"/>
    <property type="match status" value="1"/>
</dbReference>
<feature type="transmembrane region" description="Helical" evidence="1">
    <location>
        <begin position="164"/>
        <end position="187"/>
    </location>
</feature>
<dbReference type="SUPFAM" id="SSF54001">
    <property type="entry name" value="Cysteine proteinases"/>
    <property type="match status" value="1"/>
</dbReference>
<name>A0A1G5QUL1_9GAMM</name>
<evidence type="ECO:0000256" key="1">
    <source>
        <dbReference type="SAM" id="Phobius"/>
    </source>
</evidence>
<keyword evidence="1" id="KW-0812">Transmembrane</keyword>
<protein>
    <submittedName>
        <fullName evidence="3">Transglutaminase-like enzyme, putative cysteine protease</fullName>
    </submittedName>
</protein>